<organism evidence="13">
    <name type="scientific">uncultured Elusimicrobia bacterium</name>
    <dbReference type="NCBI Taxonomy" id="699876"/>
    <lineage>
        <taxon>Bacteria</taxon>
        <taxon>Pseudomonadati</taxon>
        <taxon>Elusimicrobiota</taxon>
        <taxon>Elusimicrobia</taxon>
        <taxon>environmental samples</taxon>
    </lineage>
</organism>
<dbReference type="GO" id="GO:0047334">
    <property type="term" value="F:diphosphate-fructose-6-phosphate 1-phosphotransferase activity"/>
    <property type="evidence" value="ECO:0007669"/>
    <property type="project" value="UniProtKB-EC"/>
</dbReference>
<evidence type="ECO:0000256" key="3">
    <source>
        <dbReference type="ARBA" id="ARBA00022490"/>
    </source>
</evidence>
<dbReference type="AlphaFoldDB" id="A0A650ENA8"/>
<protein>
    <recommendedName>
        <fullName evidence="10">Pyrophosphate--fructose 6-phosphate 1-phosphotransferase</fullName>
        <ecNumber evidence="10">2.7.1.90</ecNumber>
    </recommendedName>
    <alternativeName>
        <fullName evidence="10">6-phosphofructokinase, pyrophosphate dependent</fullName>
    </alternativeName>
    <alternativeName>
        <fullName evidence="10">PPi-dependent phosphofructokinase</fullName>
        <shortName evidence="10">PPi-PFK</shortName>
    </alternativeName>
    <alternativeName>
        <fullName evidence="10">Pyrophosphate-dependent 6-phosphofructose-1-kinase</fullName>
    </alternativeName>
</protein>
<feature type="domain" description="Phosphofructokinase" evidence="12">
    <location>
        <begin position="82"/>
        <end position="456"/>
    </location>
</feature>
<comment type="similarity">
    <text evidence="10">Belongs to the phosphofructokinase type A (PFKA) family. PPi-dependent PFK group II subfamily. Clade 'Long' sub-subfamily.</text>
</comment>
<dbReference type="EC" id="2.7.1.90" evidence="10"/>
<dbReference type="HAMAP" id="MF_01980">
    <property type="entry name" value="Phosphofructokinase_II_Long"/>
    <property type="match status" value="1"/>
</dbReference>
<evidence type="ECO:0000256" key="10">
    <source>
        <dbReference type="HAMAP-Rule" id="MF_01980"/>
    </source>
</evidence>
<dbReference type="SUPFAM" id="SSF53784">
    <property type="entry name" value="Phosphofructokinase"/>
    <property type="match status" value="1"/>
</dbReference>
<dbReference type="GO" id="GO:0005829">
    <property type="term" value="C:cytosol"/>
    <property type="evidence" value="ECO:0007669"/>
    <property type="project" value="TreeGrafter"/>
</dbReference>
<dbReference type="Gene3D" id="3.40.50.460">
    <property type="entry name" value="Phosphofructokinase domain"/>
    <property type="match status" value="1"/>
</dbReference>
<feature type="site" description="Important for catalytic activity; stabilizes the transition state when the phosphoryl donor is PPi" evidence="10">
    <location>
        <position position="211"/>
    </location>
</feature>
<keyword evidence="3 10" id="KW-0963">Cytoplasm</keyword>
<sequence length="564" mass="61396">MPAKKNVKCACSQLQQHRGKFEPVLPNILKKGPAAVKAKPGKATKSVADQATVKKIFPNTYGLPEITFVKGANSAACKKAVRVGVVLSGGQAPGGHNVIAGLLDGLKKANSKNKLFGFLGGPSGIVENKFIEITPALMKEYRNTGGFDLIQSGRTKIETDEQLAAAKDNLLANKMDALVVVGGDDSNTNACVIAEYLKQQGVEVSVIGVPKTIDGDLKNKQIETSFGFDTATKIYAELVGNILRDVNSARKYWHFVRLMGRSASHITLEVAFKTHPNAVLIGEEVLAKKMTLAQVVDGLAQLIAKRAKDGKNFGVVLVPEGLIEFIPEMKELISALNDSLADHEAELAKMNTVAEKKEFILSILPAKLAALMKSLPDGIAAQLMLDRDPHGNVQVSLIETEKLLVEMLRTQLSEMKKSGKYDGKFSAITHFFGYEGRCGVPSNFDANYTYALGYNAAVLALNKCTGYLSSVRKLTKKAQDWECGGIPLTMMMNIERRKGKEKPVIKKALVELKGEPFKHLAKNRADWAVNDQYVFPGPIQFFGPAEVTDMTTFTLMLEQGKKIK</sequence>
<dbReference type="GO" id="GO:0046872">
    <property type="term" value="F:metal ion binding"/>
    <property type="evidence" value="ECO:0007669"/>
    <property type="project" value="UniProtKB-KW"/>
</dbReference>
<dbReference type="InterPro" id="IPR035966">
    <property type="entry name" value="PKF_sf"/>
</dbReference>
<comment type="subcellular location">
    <subcellularLocation>
        <location evidence="10">Cytoplasm</location>
    </subcellularLocation>
</comment>
<dbReference type="GO" id="GO:0009749">
    <property type="term" value="P:response to glucose"/>
    <property type="evidence" value="ECO:0007669"/>
    <property type="project" value="TreeGrafter"/>
</dbReference>
<evidence type="ECO:0000256" key="7">
    <source>
        <dbReference type="ARBA" id="ARBA00022842"/>
    </source>
</evidence>
<feature type="coiled-coil region" evidence="11">
    <location>
        <begin position="326"/>
        <end position="353"/>
    </location>
</feature>
<evidence type="ECO:0000259" key="12">
    <source>
        <dbReference type="Pfam" id="PF00365"/>
    </source>
</evidence>
<dbReference type="PANTHER" id="PTHR43650">
    <property type="entry name" value="PYROPHOSPHATE--FRUCTOSE 6-PHOSPHATE 1-PHOSPHOTRANSFERASE"/>
    <property type="match status" value="1"/>
</dbReference>
<feature type="binding site" evidence="10">
    <location>
        <begin position="251"/>
        <end position="252"/>
    </location>
    <ligand>
        <name>substrate</name>
        <note>ligand shared between dimeric partners</note>
    </ligand>
</feature>
<name>A0A650ENA8_9BACT</name>
<feature type="binding site" description="in other chain" evidence="10">
    <location>
        <position position="320"/>
    </location>
    <ligand>
        <name>substrate</name>
        <note>ligand shared between dimeric partners</note>
    </ligand>
</feature>
<evidence type="ECO:0000256" key="2">
    <source>
        <dbReference type="ARBA" id="ARBA00003138"/>
    </source>
</evidence>
<feature type="site" description="Important for catalytic activity and substrate specificity; stabilizes the transition state when the phosphoryl donor is PPi; prevents ATP from binding by mimicking the alpha-phosphate group of ATP" evidence="10">
    <location>
        <position position="185"/>
    </location>
</feature>
<evidence type="ECO:0000256" key="8">
    <source>
        <dbReference type="ARBA" id="ARBA00023152"/>
    </source>
</evidence>
<keyword evidence="11" id="KW-0175">Coiled coil</keyword>
<dbReference type="UniPathway" id="UPA00109">
    <property type="reaction ID" value="UER00182"/>
</dbReference>
<dbReference type="PIRSF" id="PIRSF005677">
    <property type="entry name" value="PPi_PFK_PfpB"/>
    <property type="match status" value="1"/>
</dbReference>
<keyword evidence="4 10" id="KW-0808">Transferase</keyword>
<dbReference type="GO" id="GO:0006002">
    <property type="term" value="P:fructose 6-phosphate metabolic process"/>
    <property type="evidence" value="ECO:0007669"/>
    <property type="project" value="InterPro"/>
</dbReference>
<evidence type="ECO:0000256" key="4">
    <source>
        <dbReference type="ARBA" id="ARBA00022679"/>
    </source>
</evidence>
<comment type="activity regulation">
    <text evidence="10">Non-allosteric.</text>
</comment>
<evidence type="ECO:0000256" key="5">
    <source>
        <dbReference type="ARBA" id="ARBA00022723"/>
    </source>
</evidence>
<dbReference type="PRINTS" id="PR00476">
    <property type="entry name" value="PHFRCTKINASE"/>
</dbReference>
<evidence type="ECO:0000313" key="13">
    <source>
        <dbReference type="EMBL" id="QGT50678.1"/>
    </source>
</evidence>
<dbReference type="NCBIfam" id="TIGR02477">
    <property type="entry name" value="PFKA_PPi"/>
    <property type="match status" value="1"/>
</dbReference>
<reference evidence="13" key="1">
    <citation type="journal article" date="2020" name="J. ISSAAS">
        <title>Lactobacilli and other gastrointestinal microbiota of Peromyscus leucopus, reservoir host for agents of Lyme disease and other zoonoses in North America.</title>
        <authorList>
            <person name="Milovic A."/>
            <person name="Bassam K."/>
            <person name="Shao H."/>
            <person name="Chatzistamou I."/>
            <person name="Tufts D.M."/>
            <person name="Diuk-Wasser M."/>
            <person name="Barbour A.G."/>
        </authorList>
    </citation>
    <scope>NUCLEOTIDE SEQUENCE</scope>
    <source>
        <strain evidence="13">LL30</strain>
    </source>
</reference>
<evidence type="ECO:0000256" key="1">
    <source>
        <dbReference type="ARBA" id="ARBA00001946"/>
    </source>
</evidence>
<evidence type="ECO:0000256" key="11">
    <source>
        <dbReference type="SAM" id="Coils"/>
    </source>
</evidence>
<dbReference type="GO" id="GO:0005524">
    <property type="term" value="F:ATP binding"/>
    <property type="evidence" value="ECO:0007669"/>
    <property type="project" value="InterPro"/>
</dbReference>
<dbReference type="Gene3D" id="1.10.10.480">
    <property type="entry name" value="Phosphofructokinase, domain 3"/>
    <property type="match status" value="1"/>
</dbReference>
<comment type="cofactor">
    <cofactor evidence="1 10">
        <name>Mg(2+)</name>
        <dbReference type="ChEBI" id="CHEBI:18420"/>
    </cofactor>
</comment>
<dbReference type="Gene3D" id="3.40.50.450">
    <property type="match status" value="1"/>
</dbReference>
<comment type="subunit">
    <text evidence="10">Homodimer.</text>
</comment>
<keyword evidence="7 10" id="KW-0460">Magnesium</keyword>
<feature type="active site" description="Proton acceptor" evidence="10">
    <location>
        <position position="214"/>
    </location>
</feature>
<dbReference type="NCBIfam" id="NF005482">
    <property type="entry name" value="PRK07085.1"/>
    <property type="match status" value="1"/>
</dbReference>
<dbReference type="GO" id="GO:0003872">
    <property type="term" value="F:6-phosphofructokinase activity"/>
    <property type="evidence" value="ECO:0007669"/>
    <property type="project" value="UniProtKB-UniRule"/>
</dbReference>
<comment type="caution">
    <text evidence="10">Lacks conserved residue(s) required for the propagation of feature annotation.</text>
</comment>
<feature type="binding site" description="in other chain" evidence="10">
    <location>
        <begin position="212"/>
        <end position="214"/>
    </location>
    <ligand>
        <name>substrate</name>
        <note>ligand shared between dimeric partners</note>
    </ligand>
</feature>
<evidence type="ECO:0000256" key="9">
    <source>
        <dbReference type="ARBA" id="ARBA00048072"/>
    </source>
</evidence>
<keyword evidence="5 10" id="KW-0479">Metal-binding</keyword>
<feature type="binding site" evidence="10">
    <location>
        <position position="90"/>
    </location>
    <ligand>
        <name>diphosphate</name>
        <dbReference type="ChEBI" id="CHEBI:33019"/>
    </ligand>
</feature>
<proteinExistence type="inferred from homology"/>
<feature type="binding site" description="in other chain" evidence="10">
    <location>
        <begin position="434"/>
        <end position="437"/>
    </location>
    <ligand>
        <name>substrate</name>
        <note>ligand shared between dimeric partners</note>
    </ligand>
</feature>
<dbReference type="EMBL" id="MN577571">
    <property type="protein sequence ID" value="QGT50678.1"/>
    <property type="molecule type" value="Genomic_DNA"/>
</dbReference>
<accession>A0A650ENA8</accession>
<comment type="catalytic activity">
    <reaction evidence="9 10">
        <text>beta-D-fructose 6-phosphate + diphosphate = beta-D-fructose 1,6-bisphosphate + phosphate + H(+)</text>
        <dbReference type="Rhea" id="RHEA:13613"/>
        <dbReference type="ChEBI" id="CHEBI:15378"/>
        <dbReference type="ChEBI" id="CHEBI:32966"/>
        <dbReference type="ChEBI" id="CHEBI:33019"/>
        <dbReference type="ChEBI" id="CHEBI:43474"/>
        <dbReference type="ChEBI" id="CHEBI:57634"/>
        <dbReference type="EC" id="2.7.1.90"/>
    </reaction>
</comment>
<comment type="pathway">
    <text evidence="10">Carbohydrate degradation; glycolysis; D-glyceraldehyde 3-phosphate and glycerone phosphate from D-glucose: step 3/4.</text>
</comment>
<keyword evidence="6 10" id="KW-0418">Kinase</keyword>
<feature type="binding site" description="in other chain" evidence="10">
    <location>
        <begin position="259"/>
        <end position="261"/>
    </location>
    <ligand>
        <name>substrate</name>
        <note>ligand shared between dimeric partners</note>
    </ligand>
</feature>
<gene>
    <name evidence="10 13" type="primary">pfp</name>
    <name evidence="13" type="ORF">Elusimicrob1349_1480</name>
</gene>
<dbReference type="Pfam" id="PF00365">
    <property type="entry name" value="PFK"/>
    <property type="match status" value="1"/>
</dbReference>
<dbReference type="InterPro" id="IPR000023">
    <property type="entry name" value="Phosphofructokinase_dom"/>
</dbReference>
<feature type="binding site" evidence="10">
    <location>
        <position position="184"/>
    </location>
    <ligand>
        <name>Mg(2+)</name>
        <dbReference type="ChEBI" id="CHEBI:18420"/>
        <note>catalytic</note>
    </ligand>
</feature>
<evidence type="ECO:0000256" key="6">
    <source>
        <dbReference type="ARBA" id="ARBA00022777"/>
    </source>
</evidence>
<dbReference type="InterPro" id="IPR022953">
    <property type="entry name" value="ATP_PFK"/>
</dbReference>
<dbReference type="PANTHER" id="PTHR43650:SF1">
    <property type="entry name" value="PYROPHOSPHATE--FRUCTOSE 6-PHOSPHATE 1-PHOSPHOTRANSFERASE SUBUNIT BETA 2"/>
    <property type="match status" value="1"/>
</dbReference>
<dbReference type="InterPro" id="IPR011183">
    <property type="entry name" value="PfpB_PPi_PFK"/>
</dbReference>
<keyword evidence="8 10" id="KW-0324">Glycolysis</keyword>
<comment type="function">
    <text evidence="2 10">Catalyzes the phosphorylation of D-fructose 6-phosphate, the first committing step of glycolysis. Uses inorganic phosphate (PPi) as phosphoryl donor instead of ATP like common ATP-dependent phosphofructokinases (ATP-PFKs), which renders the reaction reversible, and can thus function both in glycolysis and gluconeogenesis. Consistently, PPi-PFK can replace the enzymes of both the forward (ATP-PFK) and reverse (fructose-bisphosphatase (FBPase)) reactions.</text>
</comment>